<sequence>MRAAVGDRVVVASSHTDVAAREGEVIDVAATDGSPPWRVRWAEDEHESLFCPGPDVYVERRVERFQVLLGE</sequence>
<dbReference type="EMBL" id="CACRYJ010000009">
    <property type="protein sequence ID" value="VZO35385.1"/>
    <property type="molecule type" value="Genomic_DNA"/>
</dbReference>
<dbReference type="SUPFAM" id="SSF50118">
    <property type="entry name" value="Cell growth inhibitor/plasmid maintenance toxic component"/>
    <property type="match status" value="1"/>
</dbReference>
<accession>A0A7M4DEP2</accession>
<evidence type="ECO:0000259" key="1">
    <source>
        <dbReference type="Pfam" id="PF08940"/>
    </source>
</evidence>
<dbReference type="Gene3D" id="2.30.30.440">
    <property type="entry name" value="Domain of unknown function DUF1918"/>
    <property type="match status" value="1"/>
</dbReference>
<dbReference type="Proteomes" id="UP000419743">
    <property type="component" value="Unassembled WGS sequence"/>
</dbReference>
<reference evidence="2 3" key="1">
    <citation type="submission" date="2019-11" db="EMBL/GenBank/DDBJ databases">
        <authorList>
            <person name="Criscuolo A."/>
        </authorList>
    </citation>
    <scope>NUCLEOTIDE SEQUENCE [LARGE SCALE GENOMIC DNA]</scope>
    <source>
        <strain evidence="2">CIP111667</strain>
    </source>
</reference>
<protein>
    <recommendedName>
        <fullName evidence="1">DUF1918 domain-containing protein</fullName>
    </recommendedName>
</protein>
<evidence type="ECO:0000313" key="3">
    <source>
        <dbReference type="Proteomes" id="UP000419743"/>
    </source>
</evidence>
<dbReference type="RefSeq" id="WP_156739150.1">
    <property type="nucleotide sequence ID" value="NZ_CACRYJ010000009.1"/>
</dbReference>
<gene>
    <name evidence="2" type="ORF">HALOF300_00582</name>
</gene>
<name>A0A7M4DEP2_9MICO</name>
<comment type="caution">
    <text evidence="2">The sequence shown here is derived from an EMBL/GenBank/DDBJ whole genome shotgun (WGS) entry which is preliminary data.</text>
</comment>
<dbReference type="InterPro" id="IPR015035">
    <property type="entry name" value="DUF1918"/>
</dbReference>
<proteinExistence type="predicted"/>
<organism evidence="2 3">
    <name type="scientific">Occultella aeris</name>
    <dbReference type="NCBI Taxonomy" id="2761496"/>
    <lineage>
        <taxon>Bacteria</taxon>
        <taxon>Bacillati</taxon>
        <taxon>Actinomycetota</taxon>
        <taxon>Actinomycetes</taxon>
        <taxon>Micrococcales</taxon>
        <taxon>Ruaniaceae</taxon>
        <taxon>Occultella</taxon>
    </lineage>
</organism>
<dbReference type="AlphaFoldDB" id="A0A7M4DEP2"/>
<evidence type="ECO:0000313" key="2">
    <source>
        <dbReference type="EMBL" id="VZO35385.1"/>
    </source>
</evidence>
<feature type="domain" description="DUF1918" evidence="1">
    <location>
        <begin position="1"/>
        <end position="58"/>
    </location>
</feature>
<dbReference type="Pfam" id="PF08940">
    <property type="entry name" value="DUF1918"/>
    <property type="match status" value="1"/>
</dbReference>
<keyword evidence="3" id="KW-1185">Reference proteome</keyword>